<sequence length="327" mass="36142">MDDLLYDVPGSSGIVNCPLLLIQVTRLLCGGFTVAIRFNHTMCDGPGFIQFLTAVSEIACGVCVPSIRPIWKRELLSARNPPQVSCEHHIYQELPDSKGTPLLDDMVQAQSSFFFGPEDIAVLRSQVPPHLRKCSRFEIISACLWRCRTMALSLNPNDEVRLACIVNSRTILNPPLPVGFYGNAFGFPVARSTAGKLCQNPLGYALELVKKAKADGTEEFMRSTADLLVEKGRLQYVVERTYIISDVTRLGFTDIDFGWGKPVFSGPTGAMPLEASIFVPLQNKKGENGIVATINLPTPFMVKLFREIEEMIKEPSSRNLSSIRSSL</sequence>
<reference evidence="3 4" key="1">
    <citation type="submission" date="2020-06" db="EMBL/GenBank/DDBJ databases">
        <title>Transcriptomic and genomic resources for Thalictrum thalictroides and T. hernandezii: Facilitating candidate gene discovery in an emerging model plant lineage.</title>
        <authorList>
            <person name="Arias T."/>
            <person name="Riano-Pachon D.M."/>
            <person name="Di Stilio V.S."/>
        </authorList>
    </citation>
    <scope>NUCLEOTIDE SEQUENCE [LARGE SCALE GENOMIC DNA]</scope>
    <source>
        <strain evidence="4">cv. WT478/WT964</strain>
        <tissue evidence="3">Leaves</tissue>
    </source>
</reference>
<protein>
    <submittedName>
        <fullName evidence="3">Benzyl alcohol o-benzoyltransferase</fullName>
    </submittedName>
</protein>
<comment type="similarity">
    <text evidence="1">Belongs to the plant acyltransferase family.</text>
</comment>
<dbReference type="GO" id="GO:0016740">
    <property type="term" value="F:transferase activity"/>
    <property type="evidence" value="ECO:0007669"/>
    <property type="project" value="UniProtKB-KW"/>
</dbReference>
<evidence type="ECO:0000256" key="1">
    <source>
        <dbReference type="ARBA" id="ARBA00009861"/>
    </source>
</evidence>
<dbReference type="InterPro" id="IPR023213">
    <property type="entry name" value="CAT-like_dom_sf"/>
</dbReference>
<accession>A0A7J6WN84</accession>
<evidence type="ECO:0000313" key="4">
    <source>
        <dbReference type="Proteomes" id="UP000554482"/>
    </source>
</evidence>
<name>A0A7J6WN84_THATH</name>
<organism evidence="3 4">
    <name type="scientific">Thalictrum thalictroides</name>
    <name type="common">Rue-anemone</name>
    <name type="synonym">Anemone thalictroides</name>
    <dbReference type="NCBI Taxonomy" id="46969"/>
    <lineage>
        <taxon>Eukaryota</taxon>
        <taxon>Viridiplantae</taxon>
        <taxon>Streptophyta</taxon>
        <taxon>Embryophyta</taxon>
        <taxon>Tracheophyta</taxon>
        <taxon>Spermatophyta</taxon>
        <taxon>Magnoliopsida</taxon>
        <taxon>Ranunculales</taxon>
        <taxon>Ranunculaceae</taxon>
        <taxon>Thalictroideae</taxon>
        <taxon>Thalictrum</taxon>
    </lineage>
</organism>
<proteinExistence type="inferred from homology"/>
<dbReference type="AlphaFoldDB" id="A0A7J6WN84"/>
<dbReference type="InterPro" id="IPR050898">
    <property type="entry name" value="Plant_acyltransferase"/>
</dbReference>
<comment type="caution">
    <text evidence="3">The sequence shown here is derived from an EMBL/GenBank/DDBJ whole genome shotgun (WGS) entry which is preliminary data.</text>
</comment>
<dbReference type="Proteomes" id="UP000554482">
    <property type="component" value="Unassembled WGS sequence"/>
</dbReference>
<dbReference type="Gene3D" id="3.30.559.10">
    <property type="entry name" value="Chloramphenicol acetyltransferase-like domain"/>
    <property type="match status" value="2"/>
</dbReference>
<keyword evidence="2 3" id="KW-0808">Transferase</keyword>
<dbReference type="PANTHER" id="PTHR31147">
    <property type="entry name" value="ACYL TRANSFERASE 4"/>
    <property type="match status" value="1"/>
</dbReference>
<gene>
    <name evidence="3" type="ORF">FRX31_011574</name>
</gene>
<dbReference type="OrthoDB" id="1483986at2759"/>
<dbReference type="Pfam" id="PF02458">
    <property type="entry name" value="Transferase"/>
    <property type="match status" value="1"/>
</dbReference>
<dbReference type="PANTHER" id="PTHR31147:SF66">
    <property type="entry name" value="OS05G0315700 PROTEIN"/>
    <property type="match status" value="1"/>
</dbReference>
<dbReference type="EMBL" id="JABWDY010012757">
    <property type="protein sequence ID" value="KAF5198839.1"/>
    <property type="molecule type" value="Genomic_DNA"/>
</dbReference>
<keyword evidence="4" id="KW-1185">Reference proteome</keyword>
<evidence type="ECO:0000313" key="3">
    <source>
        <dbReference type="EMBL" id="KAF5198839.1"/>
    </source>
</evidence>
<evidence type="ECO:0000256" key="2">
    <source>
        <dbReference type="ARBA" id="ARBA00022679"/>
    </source>
</evidence>